<proteinExistence type="predicted"/>
<dbReference type="EMBL" id="CP017557">
    <property type="protein sequence ID" value="AOW05277.1"/>
    <property type="molecule type" value="Genomic_DNA"/>
</dbReference>
<evidence type="ECO:0000313" key="1">
    <source>
        <dbReference type="EMBL" id="AOW05277.1"/>
    </source>
</evidence>
<sequence length="148" mass="16752">MWSNIIGDEGLVVCPHSFFVFNRIHPVSSTQSHPWWLSTPRESALSPLKSSATLDLFYFLLAPIDERCDPQHRHADGRVEIGVCCYSCPHCACLQLFDRDRVSECSTRVYLTAGWGLVERNCLFEVCQNSSKSTAKDTLHQLSLHVLL</sequence>
<evidence type="ECO:0000313" key="2">
    <source>
        <dbReference type="Proteomes" id="UP000182444"/>
    </source>
</evidence>
<dbReference type="Proteomes" id="UP000182444">
    <property type="component" value="Chromosome 1E"/>
</dbReference>
<dbReference type="AlphaFoldDB" id="A0A1D8NI28"/>
<dbReference type="VEuPathDB" id="FungiDB:YALI1_E14189g"/>
<gene>
    <name evidence="1" type="ORF">YALI1_E14189g</name>
</gene>
<dbReference type="GeneID" id="94583592"/>
<accession>A0A1D8NI28</accession>
<protein>
    <submittedName>
        <fullName evidence="1">Uncharacterized protein</fullName>
    </submittedName>
</protein>
<dbReference type="RefSeq" id="XP_068139081.1">
    <property type="nucleotide sequence ID" value="XM_068282980.1"/>
</dbReference>
<reference evidence="1 2" key="1">
    <citation type="journal article" date="2016" name="PLoS ONE">
        <title>Sequence Assembly of Yarrowia lipolytica Strain W29/CLIB89 Shows Transposable Element Diversity.</title>
        <authorList>
            <person name="Magnan C."/>
            <person name="Yu J."/>
            <person name="Chang I."/>
            <person name="Jahn E."/>
            <person name="Kanomata Y."/>
            <person name="Wu J."/>
            <person name="Zeller M."/>
            <person name="Oakes M."/>
            <person name="Baldi P."/>
            <person name="Sandmeyer S."/>
        </authorList>
    </citation>
    <scope>NUCLEOTIDE SEQUENCE [LARGE SCALE GENOMIC DNA]</scope>
    <source>
        <strain evidence="2">CLIB89(W29)</strain>
    </source>
</reference>
<name>A0A1D8NI28_YARLL</name>
<organism evidence="1 2">
    <name type="scientific">Yarrowia lipolytica</name>
    <name type="common">Candida lipolytica</name>
    <dbReference type="NCBI Taxonomy" id="4952"/>
    <lineage>
        <taxon>Eukaryota</taxon>
        <taxon>Fungi</taxon>
        <taxon>Dikarya</taxon>
        <taxon>Ascomycota</taxon>
        <taxon>Saccharomycotina</taxon>
        <taxon>Dipodascomycetes</taxon>
        <taxon>Dipodascales</taxon>
        <taxon>Dipodascales incertae sedis</taxon>
        <taxon>Yarrowia</taxon>
    </lineage>
</organism>